<organism evidence="3 4">
    <name type="scientific">Pythium insidiosum</name>
    <name type="common">Pythiosis disease agent</name>
    <dbReference type="NCBI Taxonomy" id="114742"/>
    <lineage>
        <taxon>Eukaryota</taxon>
        <taxon>Sar</taxon>
        <taxon>Stramenopiles</taxon>
        <taxon>Oomycota</taxon>
        <taxon>Peronosporomycetes</taxon>
        <taxon>Pythiales</taxon>
        <taxon>Pythiaceae</taxon>
        <taxon>Pythium</taxon>
    </lineage>
</organism>
<name>A0AAD5QER9_PYTIN</name>
<evidence type="ECO:0000256" key="2">
    <source>
        <dbReference type="SAM" id="MobiDB-lite"/>
    </source>
</evidence>
<sequence>MRMMISRVACSNAAVAAAKNGPLSAVRALSTAAAAAPEEAYDFVKSRRAYRAEVKTLRLQFIDEVKRRKEQQARDAEAQRLKIMKEKAARLEIKRQQQAIRAAEVAREKALHEEKVRQYFEEKVLVRQARQEEVERRRQALVESLHQQSESWITAENLEDKLTEDVFVYSSDQVAARAAFDPSAATGSAVSWLEKLQRMKPAGFKEESEDAAKEDGAEPKKEE</sequence>
<evidence type="ECO:0000256" key="1">
    <source>
        <dbReference type="SAM" id="Coils"/>
    </source>
</evidence>
<feature type="region of interest" description="Disordered" evidence="2">
    <location>
        <begin position="200"/>
        <end position="223"/>
    </location>
</feature>
<dbReference type="PANTHER" id="PTHR36402">
    <property type="entry name" value="EXPRESSED PROTEIN"/>
    <property type="match status" value="1"/>
</dbReference>
<dbReference type="Proteomes" id="UP001209570">
    <property type="component" value="Unassembled WGS sequence"/>
</dbReference>
<dbReference type="AlphaFoldDB" id="A0AAD5QER9"/>
<gene>
    <name evidence="3" type="ORF">P43SY_002853</name>
</gene>
<evidence type="ECO:0000313" key="3">
    <source>
        <dbReference type="EMBL" id="KAJ0408974.1"/>
    </source>
</evidence>
<protein>
    <submittedName>
        <fullName evidence="3">Uncharacterized protein</fullName>
    </submittedName>
</protein>
<accession>A0AAD5QER9</accession>
<proteinExistence type="predicted"/>
<comment type="caution">
    <text evidence="3">The sequence shown here is derived from an EMBL/GenBank/DDBJ whole genome shotgun (WGS) entry which is preliminary data.</text>
</comment>
<dbReference type="EMBL" id="JAKCXM010000007">
    <property type="protein sequence ID" value="KAJ0408974.1"/>
    <property type="molecule type" value="Genomic_DNA"/>
</dbReference>
<reference evidence="3" key="1">
    <citation type="submission" date="2021-12" db="EMBL/GenBank/DDBJ databases">
        <title>Prjna785345.</title>
        <authorList>
            <person name="Rujirawat T."/>
            <person name="Krajaejun T."/>
        </authorList>
    </citation>
    <scope>NUCLEOTIDE SEQUENCE</scope>
    <source>
        <strain evidence="3">Pi057C3</strain>
    </source>
</reference>
<keyword evidence="1" id="KW-0175">Coiled coil</keyword>
<dbReference type="PANTHER" id="PTHR36402:SF1">
    <property type="entry name" value="EXPRESSED PROTEIN"/>
    <property type="match status" value="1"/>
</dbReference>
<feature type="compositionally biased region" description="Basic and acidic residues" evidence="2">
    <location>
        <begin position="203"/>
        <end position="223"/>
    </location>
</feature>
<evidence type="ECO:0000313" key="4">
    <source>
        <dbReference type="Proteomes" id="UP001209570"/>
    </source>
</evidence>
<keyword evidence="4" id="KW-1185">Reference proteome</keyword>
<feature type="coiled-coil region" evidence="1">
    <location>
        <begin position="59"/>
        <end position="113"/>
    </location>
</feature>